<feature type="region of interest" description="Disordered" evidence="1">
    <location>
        <begin position="591"/>
        <end position="713"/>
    </location>
</feature>
<feature type="region of interest" description="Disordered" evidence="1">
    <location>
        <begin position="471"/>
        <end position="504"/>
    </location>
</feature>
<feature type="compositionally biased region" description="Polar residues" evidence="1">
    <location>
        <begin position="437"/>
        <end position="453"/>
    </location>
</feature>
<protein>
    <submittedName>
        <fullName evidence="2">Uncharacterized protein</fullName>
    </submittedName>
</protein>
<feature type="region of interest" description="Disordered" evidence="1">
    <location>
        <begin position="402"/>
        <end position="453"/>
    </location>
</feature>
<name>A0AAV9XI69_9PEZI</name>
<organism evidence="2 3">
    <name type="scientific">Orbilia ellipsospora</name>
    <dbReference type="NCBI Taxonomy" id="2528407"/>
    <lineage>
        <taxon>Eukaryota</taxon>
        <taxon>Fungi</taxon>
        <taxon>Dikarya</taxon>
        <taxon>Ascomycota</taxon>
        <taxon>Pezizomycotina</taxon>
        <taxon>Orbiliomycetes</taxon>
        <taxon>Orbiliales</taxon>
        <taxon>Orbiliaceae</taxon>
        <taxon>Orbilia</taxon>
    </lineage>
</organism>
<keyword evidence="3" id="KW-1185">Reference proteome</keyword>
<dbReference type="Proteomes" id="UP001365542">
    <property type="component" value="Unassembled WGS sequence"/>
</dbReference>
<feature type="region of interest" description="Disordered" evidence="1">
    <location>
        <begin position="1"/>
        <end position="39"/>
    </location>
</feature>
<gene>
    <name evidence="2" type="ORF">TWF694_008017</name>
</gene>
<evidence type="ECO:0000256" key="1">
    <source>
        <dbReference type="SAM" id="MobiDB-lite"/>
    </source>
</evidence>
<proteinExistence type="predicted"/>
<feature type="compositionally biased region" description="Basic and acidic residues" evidence="1">
    <location>
        <begin position="10"/>
        <end position="39"/>
    </location>
</feature>
<dbReference type="AlphaFoldDB" id="A0AAV9XI69"/>
<sequence>MDLKVMSLSSKDKRDSKHSTRESSRDNQAQDDRIIARGNRDSERLETILHQLDEDEQYIYMTCPGQYCSCSTFAKHNLGHCPQICNCPLLRYESQAKHGRTVKALTTPPLTPPLLYNHQESIARGPSIQVVQAAKDSPPGGSSGYSHIFSRLNDTLLMDISTCPAAQCGCASKLHEQGRHCGECVCIAKIYEWASMKGEHEGISVIDALVSGAVSKDDYKFPEGITWEQAAANEHLPRRSISPAEQGTNSIFPPMHPSVYRPNNGKGNSKSRLIIQVNATFPLASFDRPGGNPRWSLREIVNSRRATAPESRTVEYAVKYVFSNGEPACQDVVWHDFDDLNFPWGIRLLRIFHRRYFAKPKDRRVDDRNLVEWKGERSEWFNGTDLFKKELEKKAEYQALQEAQEAQAQRTPKATLTSAQMSTSKAPGEDTDIGSAKNMSHTSMAVECPTSSDSDMWETFRKANRRFTGFVNLNHGDEDRGRGSKKPGQRSNNIYMSGGTMSDPMEIISSSTESDTTKKTLQLEDDERIAWRARMKKATENVRQAAIGTKAANNRRRVFVSEQENGQSFHTPDFVSQVEGYKPKLTLKTNFSKGTVGESGKLGMIGEEDKDNDRDDADDEREADDLDQFASKRSRDSAGSNRGDLKRARFFDKERLEMGSNIDDASRASADGTVNPQDTKEEKSLPEEPADSIEIMNENDEPGNMEGRKRWNV</sequence>
<feature type="compositionally biased region" description="Polar residues" evidence="1">
    <location>
        <begin position="410"/>
        <end position="425"/>
    </location>
</feature>
<comment type="caution">
    <text evidence="2">The sequence shown here is derived from an EMBL/GenBank/DDBJ whole genome shotgun (WGS) entry which is preliminary data.</text>
</comment>
<feature type="compositionally biased region" description="Basic and acidic residues" evidence="1">
    <location>
        <begin position="643"/>
        <end position="657"/>
    </location>
</feature>
<dbReference type="EMBL" id="JAVHJO010000004">
    <property type="protein sequence ID" value="KAK6540622.1"/>
    <property type="molecule type" value="Genomic_DNA"/>
</dbReference>
<reference evidence="2 3" key="1">
    <citation type="submission" date="2019-10" db="EMBL/GenBank/DDBJ databases">
        <authorList>
            <person name="Palmer J.M."/>
        </authorList>
    </citation>
    <scope>NUCLEOTIDE SEQUENCE [LARGE SCALE GENOMIC DNA]</scope>
    <source>
        <strain evidence="2 3">TWF694</strain>
    </source>
</reference>
<evidence type="ECO:0000313" key="2">
    <source>
        <dbReference type="EMBL" id="KAK6540622.1"/>
    </source>
</evidence>
<accession>A0AAV9XI69</accession>
<feature type="compositionally biased region" description="Acidic residues" evidence="1">
    <location>
        <begin position="606"/>
        <end position="627"/>
    </location>
</feature>
<evidence type="ECO:0000313" key="3">
    <source>
        <dbReference type="Proteomes" id="UP001365542"/>
    </source>
</evidence>